<sequence>MKFFEKAMEESTHPSPKPERVFSFLSQDEIEKLKQEEVCFGNINVIFQRKIATLSREELKNLSRTISVDEEDEEDGVRKLESETTETVTSLNHTLPKVHEHQVSDNISFSTVRTAKAENRMKQKMLQEGLISDDEDKDLSPAEQRALRAEKRAAWRQARLKSLEQDALQAQFVIKKMTEMMDNKTMPEPTNNNGTLVENSPASNNINNNIVTTGSYLDNEK</sequence>
<name>A0A8D8WGL4_9HEMI</name>
<accession>A0A8D8WGL4</accession>
<organism evidence="2">
    <name type="scientific">Cacopsylla melanoneura</name>
    <dbReference type="NCBI Taxonomy" id="428564"/>
    <lineage>
        <taxon>Eukaryota</taxon>
        <taxon>Metazoa</taxon>
        <taxon>Ecdysozoa</taxon>
        <taxon>Arthropoda</taxon>
        <taxon>Hexapoda</taxon>
        <taxon>Insecta</taxon>
        <taxon>Pterygota</taxon>
        <taxon>Neoptera</taxon>
        <taxon>Paraneoptera</taxon>
        <taxon>Hemiptera</taxon>
        <taxon>Sternorrhyncha</taxon>
        <taxon>Psylloidea</taxon>
        <taxon>Psyllidae</taxon>
        <taxon>Psyllinae</taxon>
        <taxon>Cacopsylla</taxon>
    </lineage>
</organism>
<protein>
    <submittedName>
        <fullName evidence="2">Protein scribble homolog</fullName>
    </submittedName>
</protein>
<reference evidence="2" key="1">
    <citation type="submission" date="2021-05" db="EMBL/GenBank/DDBJ databases">
        <authorList>
            <person name="Alioto T."/>
            <person name="Alioto T."/>
            <person name="Gomez Garrido J."/>
        </authorList>
    </citation>
    <scope>NUCLEOTIDE SEQUENCE</scope>
</reference>
<dbReference type="AlphaFoldDB" id="A0A8D8WGL4"/>
<evidence type="ECO:0000256" key="1">
    <source>
        <dbReference type="SAM" id="MobiDB-lite"/>
    </source>
</evidence>
<proteinExistence type="predicted"/>
<evidence type="ECO:0000313" key="2">
    <source>
        <dbReference type="EMBL" id="CAG6659518.1"/>
    </source>
</evidence>
<feature type="region of interest" description="Disordered" evidence="1">
    <location>
        <begin position="198"/>
        <end position="221"/>
    </location>
</feature>
<feature type="compositionally biased region" description="Polar residues" evidence="1">
    <location>
        <begin position="211"/>
        <end position="221"/>
    </location>
</feature>
<dbReference type="EMBL" id="HBUF01194474">
    <property type="protein sequence ID" value="CAG6659518.1"/>
    <property type="molecule type" value="Transcribed_RNA"/>
</dbReference>